<evidence type="ECO:0000256" key="1">
    <source>
        <dbReference type="ARBA" id="ARBA00022630"/>
    </source>
</evidence>
<keyword evidence="2" id="KW-0288">FMN</keyword>
<dbReference type="Gene3D" id="3.40.109.10">
    <property type="entry name" value="NADH Oxidase"/>
    <property type="match status" value="1"/>
</dbReference>
<protein>
    <submittedName>
        <fullName evidence="5">Nitroreductase</fullName>
    </submittedName>
</protein>
<dbReference type="InterPro" id="IPR000415">
    <property type="entry name" value="Nitroreductase-like"/>
</dbReference>
<dbReference type="InterPro" id="IPR050627">
    <property type="entry name" value="Nitroreductase/BluB"/>
</dbReference>
<organism evidence="5">
    <name type="scientific">Baileyella intestinalis</name>
    <dbReference type="NCBI Taxonomy" id="2606709"/>
    <lineage>
        <taxon>Bacteria</taxon>
        <taxon>Bacillati</taxon>
        <taxon>Bacillota</taxon>
        <taxon>Clostridia</taxon>
        <taxon>Peptostreptococcales</taxon>
        <taxon>Anaerovoracaceae</taxon>
        <taxon>Baileyella</taxon>
    </lineage>
</organism>
<sequence length="222" mass="24756">MSVEEAIRERHSVRQYEDRPIPAEIIQRLKEEIDKVNVKGDLNIQLVTDEPKAFSGGLAHYGKFSGVSNYFVLAGKPGSDLHERCGFYGEHLVLLCQRLGLNTCWVGLTFKKIPSAFKLRAGEKLVILIPVGFGVTQGNQHKSKNIEKVSNLRTDSPEWFRKGVNAALLAPTAVNQQKFFFKLENDRVKTRAGAGFFSKVDLGIAEYHFEAASGKKITGYSL</sequence>
<dbReference type="AlphaFoldDB" id="A0A6A8M9S0"/>
<comment type="caution">
    <text evidence="5">The sequence shown here is derived from an EMBL/GenBank/DDBJ whole genome shotgun (WGS) entry which is preliminary data.</text>
</comment>
<dbReference type="InterPro" id="IPR029478">
    <property type="entry name" value="TM1586_NiRdase"/>
</dbReference>
<proteinExistence type="predicted"/>
<name>A0A6A8M9S0_9FIRM</name>
<evidence type="ECO:0000256" key="2">
    <source>
        <dbReference type="ARBA" id="ARBA00022643"/>
    </source>
</evidence>
<evidence type="ECO:0000256" key="3">
    <source>
        <dbReference type="ARBA" id="ARBA00023002"/>
    </source>
</evidence>
<dbReference type="Pfam" id="PF14512">
    <property type="entry name" value="TM1586_NiRdase"/>
    <property type="match status" value="1"/>
</dbReference>
<gene>
    <name evidence="5" type="ORF">FYJ66_00780</name>
</gene>
<keyword evidence="1" id="KW-0285">Flavoprotein</keyword>
<dbReference type="EMBL" id="VUNB01000001">
    <property type="protein sequence ID" value="MST68147.1"/>
    <property type="molecule type" value="Genomic_DNA"/>
</dbReference>
<reference evidence="5" key="1">
    <citation type="submission" date="2019-09" db="EMBL/GenBank/DDBJ databases">
        <title>In-depth cultivation of the pig gut microbiome towards novel bacterial diversity and tailored functional studies.</title>
        <authorList>
            <person name="Wylensek D."/>
            <person name="Hitch T.C.A."/>
            <person name="Clavel T."/>
        </authorList>
    </citation>
    <scope>NUCLEOTIDE SEQUENCE</scope>
    <source>
        <strain evidence="5">RF-744-FAT-WT-3</strain>
    </source>
</reference>
<dbReference type="PANTHER" id="PTHR23026:SF90">
    <property type="entry name" value="IODOTYROSINE DEIODINASE 1"/>
    <property type="match status" value="1"/>
</dbReference>
<evidence type="ECO:0000313" key="5">
    <source>
        <dbReference type="EMBL" id="MST68147.1"/>
    </source>
</evidence>
<dbReference type="CDD" id="cd02062">
    <property type="entry name" value="Nitro_FMN_reductase"/>
    <property type="match status" value="1"/>
</dbReference>
<feature type="domain" description="Putative nitroreductase TM1586" evidence="4">
    <location>
        <begin position="3"/>
        <end position="213"/>
    </location>
</feature>
<evidence type="ECO:0000259" key="4">
    <source>
        <dbReference type="Pfam" id="PF14512"/>
    </source>
</evidence>
<dbReference type="SUPFAM" id="SSF55469">
    <property type="entry name" value="FMN-dependent nitroreductase-like"/>
    <property type="match status" value="1"/>
</dbReference>
<dbReference type="Gene3D" id="3.40.109.30">
    <property type="entry name" value="putative nitroreductase (tm1586), domain 2"/>
    <property type="match status" value="1"/>
</dbReference>
<keyword evidence="3" id="KW-0560">Oxidoreductase</keyword>
<accession>A0A6A8M9S0</accession>
<dbReference type="PANTHER" id="PTHR23026">
    <property type="entry name" value="NADPH NITROREDUCTASE"/>
    <property type="match status" value="1"/>
</dbReference>
<dbReference type="GO" id="GO:0016491">
    <property type="term" value="F:oxidoreductase activity"/>
    <property type="evidence" value="ECO:0007669"/>
    <property type="project" value="UniProtKB-KW"/>
</dbReference>